<name>A0ABY0A2Y8_9BURK</name>
<evidence type="ECO:0000313" key="2">
    <source>
        <dbReference type="EMBL" id="RSZ32051.1"/>
    </source>
</evidence>
<keyword evidence="3" id="KW-1185">Reference proteome</keyword>
<proteinExistence type="predicted"/>
<dbReference type="Proteomes" id="UP000271137">
    <property type="component" value="Unassembled WGS sequence"/>
</dbReference>
<feature type="region of interest" description="Disordered" evidence="1">
    <location>
        <begin position="151"/>
        <end position="170"/>
    </location>
</feature>
<comment type="caution">
    <text evidence="2">The sequence shown here is derived from an EMBL/GenBank/DDBJ whole genome shotgun (WGS) entry which is preliminary data.</text>
</comment>
<evidence type="ECO:0000313" key="3">
    <source>
        <dbReference type="Proteomes" id="UP000271137"/>
    </source>
</evidence>
<sequence>MFLEFMGYSWCVESPARLGLPPCGSLDIDQASGPLASPLPARRARSEAGFAKPLHQIELFVVPGCARTPTEDAQAKRNELLHGDVSQRNAVDGGAAAFHPHTRRMPRSQAAGLDRHQGRCRCRAMDALLTQRKPRHPILPSIRRMTRKPPAYVPENLHPRSGMKHSQKHKGRTIVVHARHREHPPGYAWTYSVEELPAVAGCGITEDDPGMREIALRQAMRAARQAIDRLDEARIPPDAGAPSPAAG</sequence>
<accession>A0ABY0A2Y8</accession>
<dbReference type="EMBL" id="RXFQ01000014">
    <property type="protein sequence ID" value="RSZ32051.1"/>
    <property type="molecule type" value="Genomic_DNA"/>
</dbReference>
<protein>
    <submittedName>
        <fullName evidence="2">Uncharacterized protein</fullName>
    </submittedName>
</protein>
<organism evidence="2 3">
    <name type="scientific">Variovorax beijingensis</name>
    <dbReference type="NCBI Taxonomy" id="2496117"/>
    <lineage>
        <taxon>Bacteria</taxon>
        <taxon>Pseudomonadati</taxon>
        <taxon>Pseudomonadota</taxon>
        <taxon>Betaproteobacteria</taxon>
        <taxon>Burkholderiales</taxon>
        <taxon>Comamonadaceae</taxon>
        <taxon>Variovorax</taxon>
    </lineage>
</organism>
<gene>
    <name evidence="2" type="ORF">EJO66_22670</name>
</gene>
<reference evidence="2 3" key="1">
    <citation type="submission" date="2018-12" db="EMBL/GenBank/DDBJ databases">
        <title>The genome sequences of strain 502.</title>
        <authorList>
            <person name="Gao J."/>
            <person name="Sun J."/>
        </authorList>
    </citation>
    <scope>NUCLEOTIDE SEQUENCE [LARGE SCALE GENOMIC DNA]</scope>
    <source>
        <strain evidence="2 3">502</strain>
    </source>
</reference>
<feature type="compositionally biased region" description="Basic residues" evidence="1">
    <location>
        <begin position="161"/>
        <end position="170"/>
    </location>
</feature>
<dbReference type="RefSeq" id="WP_125966213.1">
    <property type="nucleotide sequence ID" value="NZ_RXFQ01000014.1"/>
</dbReference>
<evidence type="ECO:0000256" key="1">
    <source>
        <dbReference type="SAM" id="MobiDB-lite"/>
    </source>
</evidence>